<reference evidence="3" key="1">
    <citation type="submission" date="2022-03" db="EMBL/GenBank/DDBJ databases">
        <title>Description of Abyssus ytuae gen. nov., sp. nov., a novel member of the family Flavobacteriaceae isolated from the sediment of Mariana Trench.</title>
        <authorList>
            <person name="Zhang J."/>
            <person name="Xu X."/>
        </authorList>
    </citation>
    <scope>NUCLEOTIDE SEQUENCE</scope>
    <source>
        <strain evidence="3">MT3330</strain>
    </source>
</reference>
<evidence type="ECO:0000313" key="4">
    <source>
        <dbReference type="Proteomes" id="UP000831290"/>
    </source>
</evidence>
<keyword evidence="4" id="KW-1185">Reference proteome</keyword>
<dbReference type="PANTHER" id="PTHR37938:SF1">
    <property type="entry name" value="BLL0215 PROTEIN"/>
    <property type="match status" value="1"/>
</dbReference>
<keyword evidence="1" id="KW-0472">Membrane</keyword>
<sequence>MEEKTIWKGSPSQWSNLMFYLSCTFLIAAFGLGLLLALWKYLDTQLHIYHITNQRIIEHRGILSKVSKEIELYRVKDIQHREPLFLRIFGLSNILLIAADHDSPVLVLKGLENGAELKEEIRMAVDIRRDIKKVREIDFN</sequence>
<name>A0A9E6ZPZ6_9FLAO</name>
<protein>
    <submittedName>
        <fullName evidence="3">PH domain-containing protein</fullName>
    </submittedName>
</protein>
<feature type="domain" description="YdbS-like PH" evidence="2">
    <location>
        <begin position="49"/>
        <end position="121"/>
    </location>
</feature>
<evidence type="ECO:0000259" key="2">
    <source>
        <dbReference type="Pfam" id="PF03703"/>
    </source>
</evidence>
<evidence type="ECO:0000313" key="3">
    <source>
        <dbReference type="EMBL" id="UOB18435.1"/>
    </source>
</evidence>
<dbReference type="RefSeq" id="WP_255844656.1">
    <property type="nucleotide sequence ID" value="NZ_CP094358.1"/>
</dbReference>
<keyword evidence="1" id="KW-0812">Transmembrane</keyword>
<gene>
    <name evidence="3" type="ORF">MQE35_03885</name>
</gene>
<organism evidence="3 4">
    <name type="scientific">Abyssalbus ytuae</name>
    <dbReference type="NCBI Taxonomy" id="2926907"/>
    <lineage>
        <taxon>Bacteria</taxon>
        <taxon>Pseudomonadati</taxon>
        <taxon>Bacteroidota</taxon>
        <taxon>Flavobacteriia</taxon>
        <taxon>Flavobacteriales</taxon>
        <taxon>Flavobacteriaceae</taxon>
        <taxon>Abyssalbus</taxon>
    </lineage>
</organism>
<keyword evidence="1" id="KW-1133">Transmembrane helix</keyword>
<accession>A0A9E6ZPZ6</accession>
<dbReference type="KEGG" id="fbm:MQE35_03885"/>
<dbReference type="PANTHER" id="PTHR37938">
    <property type="entry name" value="BLL0215 PROTEIN"/>
    <property type="match status" value="1"/>
</dbReference>
<dbReference type="Proteomes" id="UP000831290">
    <property type="component" value="Chromosome"/>
</dbReference>
<dbReference type="EMBL" id="CP094358">
    <property type="protein sequence ID" value="UOB18435.1"/>
    <property type="molecule type" value="Genomic_DNA"/>
</dbReference>
<dbReference type="Pfam" id="PF03703">
    <property type="entry name" value="bPH_2"/>
    <property type="match status" value="1"/>
</dbReference>
<evidence type="ECO:0000256" key="1">
    <source>
        <dbReference type="SAM" id="Phobius"/>
    </source>
</evidence>
<proteinExistence type="predicted"/>
<dbReference type="AlphaFoldDB" id="A0A9E6ZPZ6"/>
<feature type="transmembrane region" description="Helical" evidence="1">
    <location>
        <begin position="17"/>
        <end position="39"/>
    </location>
</feature>
<dbReference type="InterPro" id="IPR005182">
    <property type="entry name" value="YdbS-like_PH"/>
</dbReference>